<feature type="compositionally biased region" description="Low complexity" evidence="1">
    <location>
        <begin position="142"/>
        <end position="162"/>
    </location>
</feature>
<evidence type="ECO:0000256" key="1">
    <source>
        <dbReference type="SAM" id="MobiDB-lite"/>
    </source>
</evidence>
<evidence type="ECO:0000313" key="3">
    <source>
        <dbReference type="EMBL" id="QJB44067.1"/>
    </source>
</evidence>
<dbReference type="Pfam" id="PF01471">
    <property type="entry name" value="PG_binding_1"/>
    <property type="match status" value="2"/>
</dbReference>
<dbReference type="KEGG" id="dfs:HGD76_07550"/>
<dbReference type="InterPro" id="IPR036366">
    <property type="entry name" value="PGBDSf"/>
</dbReference>
<feature type="domain" description="Peptidoglycan binding-like" evidence="2">
    <location>
        <begin position="192"/>
        <end position="247"/>
    </location>
</feature>
<dbReference type="AlphaFoldDB" id="A0A6H2BXV4"/>
<dbReference type="InterPro" id="IPR036365">
    <property type="entry name" value="PGBD-like_sf"/>
</dbReference>
<name>A0A6H2BXV4_DOLFA</name>
<feature type="domain" description="Peptidoglycan binding-like" evidence="2">
    <location>
        <begin position="64"/>
        <end position="120"/>
    </location>
</feature>
<feature type="region of interest" description="Disordered" evidence="1">
    <location>
        <begin position="136"/>
        <end position="174"/>
    </location>
</feature>
<reference evidence="3 4" key="2">
    <citation type="submission" date="2020-04" db="EMBL/GenBank/DDBJ databases">
        <authorList>
            <person name="Fomenkov A."/>
            <person name="Anton B.P."/>
            <person name="Roberts R.J."/>
        </authorList>
    </citation>
    <scope>NUCLEOTIDE SEQUENCE [LARGE SCALE GENOMIC DNA]</scope>
    <source>
        <strain evidence="3 4">CCAP 1403/13f</strain>
    </source>
</reference>
<reference evidence="3 4" key="1">
    <citation type="submission" date="2020-04" db="EMBL/GenBank/DDBJ databases">
        <title>Genome-Wide Identification of 5-Methylcytosine Sites in Bacterial Genomes By High-Throughput Sequencing of MspJI Restriction Fragments.</title>
        <authorList>
            <person name="Wu V."/>
        </authorList>
    </citation>
    <scope>NUCLEOTIDE SEQUENCE [LARGE SCALE GENOMIC DNA]</scope>
    <source>
        <strain evidence="3 4">CCAP 1403/13f</strain>
    </source>
</reference>
<feature type="compositionally biased region" description="Polar residues" evidence="1">
    <location>
        <begin position="163"/>
        <end position="174"/>
    </location>
</feature>
<gene>
    <name evidence="3" type="ORF">HGD76_07550</name>
</gene>
<proteinExistence type="predicted"/>
<dbReference type="Gene3D" id="1.10.101.10">
    <property type="entry name" value="PGBD-like superfamily/PGBD"/>
    <property type="match status" value="2"/>
</dbReference>
<dbReference type="InterPro" id="IPR002477">
    <property type="entry name" value="Peptidoglycan-bd-like"/>
</dbReference>
<dbReference type="RefSeq" id="WP_168695401.1">
    <property type="nucleotide sequence ID" value="NZ_CP051206.1"/>
</dbReference>
<evidence type="ECO:0000313" key="4">
    <source>
        <dbReference type="Proteomes" id="UP000502433"/>
    </source>
</evidence>
<dbReference type="EMBL" id="CP051206">
    <property type="protein sequence ID" value="QJB44067.1"/>
    <property type="molecule type" value="Genomic_DNA"/>
</dbReference>
<dbReference type="SUPFAM" id="SSF47090">
    <property type="entry name" value="PGBD-like"/>
    <property type="match status" value="2"/>
</dbReference>
<organism evidence="3 4">
    <name type="scientific">Dolichospermum flos-aquae CCAP 1403/13F</name>
    <dbReference type="NCBI Taxonomy" id="315271"/>
    <lineage>
        <taxon>Bacteria</taxon>
        <taxon>Bacillati</taxon>
        <taxon>Cyanobacteriota</taxon>
        <taxon>Cyanophyceae</taxon>
        <taxon>Nostocales</taxon>
        <taxon>Aphanizomenonaceae</taxon>
        <taxon>Dolichospermum</taxon>
    </lineage>
</organism>
<accession>A0A6H2BXV4</accession>
<protein>
    <submittedName>
        <fullName evidence="3">Peptidoglycan-binding protein</fullName>
    </submittedName>
</protein>
<evidence type="ECO:0000259" key="2">
    <source>
        <dbReference type="Pfam" id="PF01471"/>
    </source>
</evidence>
<dbReference type="Proteomes" id="UP000502433">
    <property type="component" value="Chromosome"/>
</dbReference>
<sequence>MKFSLIASIPNYMSANSWYCLLLLTTTPALISSSAFISTAAAIKIAQVNTEVKINRPPLNLGSQGERVTELQAALKLLGFYSGAVDGTYQQSTIIAVAQFQQAAGLNPTGNVDNITWQKLFPSPSNIITSAPNAASSFTTVPTQPTRFTKPPTTKRTTNQPNSSIQPTPLNQQMPGIKYTPQGWPILHLGTSGPEVIKLQKQLKILGFLNGKIDGDFGRSTEAAVKAAQTRYGLKPDGVVGGGTWKVFLNRTSQSR</sequence>